<reference evidence="1" key="2">
    <citation type="submission" date="2015-06" db="UniProtKB">
        <authorList>
            <consortium name="EnsemblPlants"/>
        </authorList>
    </citation>
    <scope>IDENTIFICATION</scope>
</reference>
<evidence type="ECO:0000313" key="2">
    <source>
        <dbReference type="Proteomes" id="UP000008022"/>
    </source>
</evidence>
<dbReference type="HOGENOM" id="CLU_2889798_0_0_1"/>
<accession>A0A0E0R8A9</accession>
<sequence length="63" mass="6417">MATVEYVDIQAVASVQLGIGKAATRLGMGTGMAAAPTWLGQVGMFSYVDADGVAGATVCQPRR</sequence>
<dbReference type="AlphaFoldDB" id="A0A0E0R8A9"/>
<dbReference type="EnsemblPlants" id="ORUFI11G14060.1">
    <property type="protein sequence ID" value="ORUFI11G14060.1"/>
    <property type="gene ID" value="ORUFI11G14060"/>
</dbReference>
<dbReference type="Proteomes" id="UP000008022">
    <property type="component" value="Unassembled WGS sequence"/>
</dbReference>
<protein>
    <submittedName>
        <fullName evidence="1">Uncharacterized protein</fullName>
    </submittedName>
</protein>
<name>A0A0E0R8A9_ORYRU</name>
<reference evidence="2" key="1">
    <citation type="submission" date="2013-06" db="EMBL/GenBank/DDBJ databases">
        <authorList>
            <person name="Zhao Q."/>
        </authorList>
    </citation>
    <scope>NUCLEOTIDE SEQUENCE</scope>
    <source>
        <strain evidence="2">cv. W1943</strain>
    </source>
</reference>
<evidence type="ECO:0000313" key="1">
    <source>
        <dbReference type="EnsemblPlants" id="ORUFI11G14060.1"/>
    </source>
</evidence>
<organism evidence="1 2">
    <name type="scientific">Oryza rufipogon</name>
    <name type="common">Brownbeard rice</name>
    <name type="synonym">Asian wild rice</name>
    <dbReference type="NCBI Taxonomy" id="4529"/>
    <lineage>
        <taxon>Eukaryota</taxon>
        <taxon>Viridiplantae</taxon>
        <taxon>Streptophyta</taxon>
        <taxon>Embryophyta</taxon>
        <taxon>Tracheophyta</taxon>
        <taxon>Spermatophyta</taxon>
        <taxon>Magnoliopsida</taxon>
        <taxon>Liliopsida</taxon>
        <taxon>Poales</taxon>
        <taxon>Poaceae</taxon>
        <taxon>BOP clade</taxon>
        <taxon>Oryzoideae</taxon>
        <taxon>Oryzeae</taxon>
        <taxon>Oryzinae</taxon>
        <taxon>Oryza</taxon>
    </lineage>
</organism>
<dbReference type="Gramene" id="ORUFI11G14060.1">
    <property type="protein sequence ID" value="ORUFI11G14060.1"/>
    <property type="gene ID" value="ORUFI11G14060"/>
</dbReference>
<keyword evidence="2" id="KW-1185">Reference proteome</keyword>
<proteinExistence type="predicted"/>